<dbReference type="OrthoDB" id="9776368at2"/>
<dbReference type="Gene3D" id="3.40.50.1000">
    <property type="entry name" value="HAD superfamily/HAD-like"/>
    <property type="match status" value="1"/>
</dbReference>
<dbReference type="SUPFAM" id="SSF56784">
    <property type="entry name" value="HAD-like"/>
    <property type="match status" value="1"/>
</dbReference>
<dbReference type="Pfam" id="PF13419">
    <property type="entry name" value="HAD_2"/>
    <property type="match status" value="1"/>
</dbReference>
<reference evidence="1 2" key="1">
    <citation type="journal article" date="2016" name="Genome Announc.">
        <title>Complete Genome Sequence of Aurantimicrobium minutum Type Strain KNCT, a Planktonic Ultramicrobacterium Isolated from River Water.</title>
        <authorList>
            <person name="Nakai R."/>
            <person name="Fujisawa T."/>
            <person name="Nakamura Y."/>
            <person name="Nishide H."/>
            <person name="Uchiyama I."/>
            <person name="Baba T."/>
            <person name="Toyoda A."/>
            <person name="Fujiyama A."/>
            <person name="Naganuma T."/>
            <person name="Niki H."/>
        </authorList>
    </citation>
    <scope>NUCLEOTIDE SEQUENCE [LARGE SCALE GENOMIC DNA]</scope>
    <source>
        <strain evidence="1 2">KNC</strain>
    </source>
</reference>
<dbReference type="PANTHER" id="PTHR43434">
    <property type="entry name" value="PHOSPHOGLYCOLATE PHOSPHATASE"/>
    <property type="match status" value="1"/>
</dbReference>
<evidence type="ECO:0000313" key="2">
    <source>
        <dbReference type="Proteomes" id="UP000243847"/>
    </source>
</evidence>
<dbReference type="AlphaFoldDB" id="A0A173LY62"/>
<dbReference type="SFLD" id="SFLDS00003">
    <property type="entry name" value="Haloacid_Dehalogenase"/>
    <property type="match status" value="1"/>
</dbReference>
<dbReference type="PANTHER" id="PTHR43434:SF20">
    <property type="entry name" value="5'-NUCLEOTIDASE"/>
    <property type="match status" value="1"/>
</dbReference>
<protein>
    <submittedName>
        <fullName evidence="1">Putative phosphoglycolate phosphatase</fullName>
    </submittedName>
</protein>
<dbReference type="InterPro" id="IPR050155">
    <property type="entry name" value="HAD-like_hydrolase_sf"/>
</dbReference>
<dbReference type="RefSeq" id="WP_096382843.1">
    <property type="nucleotide sequence ID" value="NZ_AP017457.1"/>
</dbReference>
<accession>A0A173LY62</accession>
<dbReference type="GeneID" id="80452545"/>
<proteinExistence type="predicted"/>
<dbReference type="Gene3D" id="1.10.150.240">
    <property type="entry name" value="Putative phosphatase, domain 2"/>
    <property type="match status" value="1"/>
</dbReference>
<organism evidence="1 2">
    <name type="scientific">Aurantimicrobium minutum</name>
    <dbReference type="NCBI Taxonomy" id="708131"/>
    <lineage>
        <taxon>Bacteria</taxon>
        <taxon>Bacillati</taxon>
        <taxon>Actinomycetota</taxon>
        <taxon>Actinomycetes</taxon>
        <taxon>Micrococcales</taxon>
        <taxon>Microbacteriaceae</taxon>
        <taxon>Aurantimicrobium</taxon>
    </lineage>
</organism>
<name>A0A173LY62_9MICO</name>
<dbReference type="EMBL" id="AP017457">
    <property type="protein sequence ID" value="BAU99895.1"/>
    <property type="molecule type" value="Genomic_DNA"/>
</dbReference>
<dbReference type="Proteomes" id="UP000243847">
    <property type="component" value="Chromosome sequence1"/>
</dbReference>
<dbReference type="InterPro" id="IPR023198">
    <property type="entry name" value="PGP-like_dom2"/>
</dbReference>
<dbReference type="GO" id="GO:0004713">
    <property type="term" value="F:protein tyrosine kinase activity"/>
    <property type="evidence" value="ECO:0007669"/>
    <property type="project" value="TreeGrafter"/>
</dbReference>
<dbReference type="InterPro" id="IPR036412">
    <property type="entry name" value="HAD-like_sf"/>
</dbReference>
<gene>
    <name evidence="1" type="ORF">AUMI_113530</name>
</gene>
<dbReference type="KEGG" id="amin:AUMI_113530"/>
<dbReference type="SFLD" id="SFLDG01129">
    <property type="entry name" value="C1.5:_HAD__Beta-PGM__Phosphata"/>
    <property type="match status" value="1"/>
</dbReference>
<sequence length="222" mass="23550">MNSVVSRTWSAVLFDLDGTILDSAPGIIDALTDTFAHLGLPVPSREEFMAYIGPPLLSSLQERAGLSEEKAREALAIYRNDYRRDGAFDSAIFPGIVGLLDSLRDAGIPLGIATSKPQNQAQAILDHFELSPYFTVISGASEDDARTSKAHVVGHALAELAKAGADTSQAVLIGDRIYDVEGAAAHNVPTIIVEWGYGSPAEAVGAIATVYSADRLRELLLG</sequence>
<dbReference type="InterPro" id="IPR023214">
    <property type="entry name" value="HAD_sf"/>
</dbReference>
<dbReference type="GO" id="GO:0005829">
    <property type="term" value="C:cytosol"/>
    <property type="evidence" value="ECO:0007669"/>
    <property type="project" value="TreeGrafter"/>
</dbReference>
<evidence type="ECO:0000313" key="1">
    <source>
        <dbReference type="EMBL" id="BAU99895.1"/>
    </source>
</evidence>
<dbReference type="InterPro" id="IPR041492">
    <property type="entry name" value="HAD_2"/>
</dbReference>